<comment type="cofactor">
    <cofactor evidence="1 8">
        <name>pyridoxal 5'-phosphate</name>
        <dbReference type="ChEBI" id="CHEBI:597326"/>
    </cofactor>
</comment>
<evidence type="ECO:0000256" key="7">
    <source>
        <dbReference type="PIRSR" id="PIRSR000524-1"/>
    </source>
</evidence>
<evidence type="ECO:0000256" key="8">
    <source>
        <dbReference type="PIRSR" id="PIRSR000524-50"/>
    </source>
</evidence>
<dbReference type="InterPro" id="IPR000192">
    <property type="entry name" value="Aminotrans_V_dom"/>
</dbReference>
<keyword evidence="11" id="KW-1185">Reference proteome</keyword>
<dbReference type="InterPro" id="IPR015422">
    <property type="entry name" value="PyrdxlP-dep_Trfase_small"/>
</dbReference>
<dbReference type="FunFam" id="3.40.640.10:FF:000027">
    <property type="entry name" value="Serine--pyruvate aminotransferase, mitochondrial"/>
    <property type="match status" value="1"/>
</dbReference>
<dbReference type="Proteomes" id="UP000001072">
    <property type="component" value="Unassembled WGS sequence"/>
</dbReference>
<evidence type="ECO:0000313" key="10">
    <source>
        <dbReference type="EMBL" id="EGG02721.1"/>
    </source>
</evidence>
<dbReference type="GO" id="GO:0019265">
    <property type="term" value="P:glycine biosynthetic process, by transamination of glyoxylate"/>
    <property type="evidence" value="ECO:0007669"/>
    <property type="project" value="EnsemblFungi"/>
</dbReference>
<dbReference type="GO" id="GO:0005777">
    <property type="term" value="C:peroxisome"/>
    <property type="evidence" value="ECO:0007669"/>
    <property type="project" value="TreeGrafter"/>
</dbReference>
<dbReference type="eggNOG" id="KOG2862">
    <property type="taxonomic scope" value="Eukaryota"/>
</dbReference>
<evidence type="ECO:0000256" key="2">
    <source>
        <dbReference type="ARBA" id="ARBA00009236"/>
    </source>
</evidence>
<evidence type="ECO:0000256" key="4">
    <source>
        <dbReference type="ARBA" id="ARBA00022576"/>
    </source>
</evidence>
<name>F4RY19_MELLP</name>
<proteinExistence type="inferred from homology"/>
<evidence type="ECO:0000313" key="11">
    <source>
        <dbReference type="Proteomes" id="UP000001072"/>
    </source>
</evidence>
<keyword evidence="6 8" id="KW-0663">Pyridoxal phosphate</keyword>
<dbReference type="FunFam" id="3.90.1150.10:FF:000049">
    <property type="entry name" value="Alanine-glyoxylate aminotransferase 1"/>
    <property type="match status" value="1"/>
</dbReference>
<dbReference type="InterPro" id="IPR015424">
    <property type="entry name" value="PyrdxlP-dep_Trfase"/>
</dbReference>
<dbReference type="PIRSF" id="PIRSF000524">
    <property type="entry name" value="SPT"/>
    <property type="match status" value="1"/>
</dbReference>
<evidence type="ECO:0000256" key="3">
    <source>
        <dbReference type="ARBA" id="ARBA00013049"/>
    </source>
</evidence>
<evidence type="ECO:0000256" key="1">
    <source>
        <dbReference type="ARBA" id="ARBA00001933"/>
    </source>
</evidence>
<dbReference type="SUPFAM" id="SSF53383">
    <property type="entry name" value="PLP-dependent transferases"/>
    <property type="match status" value="1"/>
</dbReference>
<organism evidence="11">
    <name type="scientific">Melampsora larici-populina (strain 98AG31 / pathotype 3-4-7)</name>
    <name type="common">Poplar leaf rust fungus</name>
    <dbReference type="NCBI Taxonomy" id="747676"/>
    <lineage>
        <taxon>Eukaryota</taxon>
        <taxon>Fungi</taxon>
        <taxon>Dikarya</taxon>
        <taxon>Basidiomycota</taxon>
        <taxon>Pucciniomycotina</taxon>
        <taxon>Pucciniomycetes</taxon>
        <taxon>Pucciniales</taxon>
        <taxon>Melampsoraceae</taxon>
        <taxon>Melampsora</taxon>
    </lineage>
</organism>
<dbReference type="GeneID" id="18926032"/>
<dbReference type="HOGENOM" id="CLU_027686_5_2_1"/>
<dbReference type="VEuPathDB" id="FungiDB:MELLADRAFT_117502"/>
<dbReference type="PANTHER" id="PTHR21152:SF24">
    <property type="entry name" value="ALANINE--GLYOXYLATE AMINOTRANSFERASE 1"/>
    <property type="match status" value="1"/>
</dbReference>
<comment type="similarity">
    <text evidence="2">Belongs to the class-V pyridoxal-phosphate-dependent aminotransferase family.</text>
</comment>
<dbReference type="InParanoid" id="F4RY19"/>
<feature type="binding site" evidence="7">
    <location>
        <position position="362"/>
    </location>
    <ligand>
        <name>substrate</name>
    </ligand>
</feature>
<evidence type="ECO:0000256" key="5">
    <source>
        <dbReference type="ARBA" id="ARBA00022679"/>
    </source>
</evidence>
<keyword evidence="5" id="KW-0808">Transferase</keyword>
<feature type="modified residue" description="N6-(pyridoxal phosphate)lysine" evidence="8">
    <location>
        <position position="208"/>
    </location>
</feature>
<dbReference type="EMBL" id="GL883129">
    <property type="protein sequence ID" value="EGG02721.1"/>
    <property type="molecule type" value="Genomic_DNA"/>
</dbReference>
<dbReference type="InterPro" id="IPR015421">
    <property type="entry name" value="PyrdxlP-dep_Trfase_major"/>
</dbReference>
<dbReference type="GO" id="GO:0004760">
    <property type="term" value="F:L-serine-pyruvate transaminase activity"/>
    <property type="evidence" value="ECO:0007669"/>
    <property type="project" value="TreeGrafter"/>
</dbReference>
<gene>
    <name evidence="10" type="ORF">MELLADRAFT_117502</name>
</gene>
<dbReference type="InterPro" id="IPR024169">
    <property type="entry name" value="SP_NH2Trfase/AEP_transaminase"/>
</dbReference>
<dbReference type="Gene3D" id="3.90.1150.10">
    <property type="entry name" value="Aspartate Aminotransferase, domain 1"/>
    <property type="match status" value="1"/>
</dbReference>
<dbReference type="AlphaFoldDB" id="F4RY19"/>
<evidence type="ECO:0000259" key="9">
    <source>
        <dbReference type="Pfam" id="PF00266"/>
    </source>
</evidence>
<evidence type="ECO:0000256" key="6">
    <source>
        <dbReference type="ARBA" id="ARBA00022898"/>
    </source>
</evidence>
<dbReference type="OrthoDB" id="7403325at2759"/>
<protein>
    <recommendedName>
        <fullName evidence="3">alanine--glyoxylate transaminase</fullName>
        <ecNumber evidence="3">2.6.1.44</ecNumber>
    </recommendedName>
</protein>
<dbReference type="RefSeq" id="XP_007414123.1">
    <property type="nucleotide sequence ID" value="XM_007414061.1"/>
</dbReference>
<dbReference type="EC" id="2.6.1.44" evidence="3"/>
<keyword evidence="4" id="KW-0032">Aminotransferase</keyword>
<dbReference type="KEGG" id="mlr:MELLADRAFT_117502"/>
<feature type="domain" description="Aminotransferase class V" evidence="9">
    <location>
        <begin position="31"/>
        <end position="353"/>
    </location>
</feature>
<dbReference type="PANTHER" id="PTHR21152">
    <property type="entry name" value="AMINOTRANSFERASE CLASS V"/>
    <property type="match status" value="1"/>
</dbReference>
<dbReference type="Gene3D" id="3.40.640.10">
    <property type="entry name" value="Type I PLP-dependent aspartate aminotransferase-like (Major domain)"/>
    <property type="match status" value="1"/>
</dbReference>
<dbReference type="STRING" id="747676.F4RY19"/>
<accession>F4RY19</accession>
<dbReference type="GO" id="GO:0008453">
    <property type="term" value="F:alanine-glyoxylate transaminase activity"/>
    <property type="evidence" value="ECO:0007669"/>
    <property type="project" value="UniProtKB-EC"/>
</dbReference>
<reference evidence="11" key="1">
    <citation type="journal article" date="2011" name="Proc. Natl. Acad. Sci. U.S.A.">
        <title>Obligate biotrophy features unraveled by the genomic analysis of rust fungi.</title>
        <authorList>
            <person name="Duplessis S."/>
            <person name="Cuomo C.A."/>
            <person name="Lin Y.-C."/>
            <person name="Aerts A."/>
            <person name="Tisserant E."/>
            <person name="Veneault-Fourrey C."/>
            <person name="Joly D.L."/>
            <person name="Hacquard S."/>
            <person name="Amselem J."/>
            <person name="Cantarel B.L."/>
            <person name="Chiu R."/>
            <person name="Coutinho P.M."/>
            <person name="Feau N."/>
            <person name="Field M."/>
            <person name="Frey P."/>
            <person name="Gelhaye E."/>
            <person name="Goldberg J."/>
            <person name="Grabherr M.G."/>
            <person name="Kodira C.D."/>
            <person name="Kohler A."/>
            <person name="Kuees U."/>
            <person name="Lindquist E.A."/>
            <person name="Lucas S.M."/>
            <person name="Mago R."/>
            <person name="Mauceli E."/>
            <person name="Morin E."/>
            <person name="Murat C."/>
            <person name="Pangilinan J.L."/>
            <person name="Park R."/>
            <person name="Pearson M."/>
            <person name="Quesneville H."/>
            <person name="Rouhier N."/>
            <person name="Sakthikumar S."/>
            <person name="Salamov A.A."/>
            <person name="Schmutz J."/>
            <person name="Selles B."/>
            <person name="Shapiro H."/>
            <person name="Tanguay P."/>
            <person name="Tuskan G.A."/>
            <person name="Henrissat B."/>
            <person name="Van de Peer Y."/>
            <person name="Rouze P."/>
            <person name="Ellis J.G."/>
            <person name="Dodds P.N."/>
            <person name="Schein J.E."/>
            <person name="Zhong S."/>
            <person name="Hamelin R.C."/>
            <person name="Grigoriev I.V."/>
            <person name="Szabo L.J."/>
            <person name="Martin F."/>
        </authorList>
    </citation>
    <scope>NUCLEOTIDE SEQUENCE [LARGE SCALE GENOMIC DNA]</scope>
    <source>
        <strain evidence="11">98AG31 / pathotype 3-4-7</strain>
    </source>
</reference>
<sequence length="397" mass="42745">MTLSNATFKQNPHSLLVVPGPIEVSDAVLLSNASASVSHVSPDFVQIFKKTLSMILEVLYAPQTAQPFVIAGSGTLGWDLTAANLIEQGELALVLNNGYFGDSFQDCLETYGATVEKVQAQLGHTVTPDQLATHLEKAKSEKKSYKLITITHCDTSTGVLADAKALAEVIQKHSPQSLIILDAVCSVASEEIRFEKWGLDMVLTASQKGLGCPPGLCICVASERAIKVFEERKSRPGSYYASWKKWLPVMKAYQSGSAAYFATPPTNLITALLTSLDSILKSSPSLEERFELHKKSSDRIKKAVDGLGLKQVPVNPGSSAHGMTAVYLPDGITPAEVVGKMSAKGLVIAGGLHKDVKDRYIRIGHMGITAVDKERGDVDRIVQSLNESFKDLGFQAS</sequence>
<dbReference type="Pfam" id="PF00266">
    <property type="entry name" value="Aminotran_5"/>
    <property type="match status" value="1"/>
</dbReference>